<dbReference type="SUPFAM" id="SSF143631">
    <property type="entry name" value="ApbE-like"/>
    <property type="match status" value="1"/>
</dbReference>
<reference evidence="11 12" key="1">
    <citation type="journal article" date="2015" name="Int. J. Syst. Evol. Microbiol.">
        <title>Sporolactobacillus shoreae sp. nov. and Sporolactobacillus spathodeae sp. nov., two spore-forming lactic acid bacteria isolated from tree barks in Thailand.</title>
        <authorList>
            <person name="Thamacharoensuk T."/>
            <person name="Kitahara M."/>
            <person name="Ohkuma M."/>
            <person name="Thongchul N."/>
            <person name="Tanasupawat S."/>
        </authorList>
    </citation>
    <scope>NUCLEOTIDE SEQUENCE [LARGE SCALE GENOMIC DNA]</scope>
    <source>
        <strain evidence="11 12">BK92</strain>
    </source>
</reference>
<accession>A0A4Z0GIR1</accession>
<dbReference type="EMBL" id="SRJD01000039">
    <property type="protein sequence ID" value="TGA95767.1"/>
    <property type="molecule type" value="Genomic_DNA"/>
</dbReference>
<dbReference type="InterPro" id="IPR003374">
    <property type="entry name" value="ApbE-like_sf"/>
</dbReference>
<dbReference type="PANTHER" id="PTHR30040:SF2">
    <property type="entry name" value="FAD:PROTEIN FMN TRANSFERASE"/>
    <property type="match status" value="1"/>
</dbReference>
<evidence type="ECO:0000256" key="3">
    <source>
        <dbReference type="ARBA" id="ARBA00016337"/>
    </source>
</evidence>
<dbReference type="GO" id="GO:0016740">
    <property type="term" value="F:transferase activity"/>
    <property type="evidence" value="ECO:0007669"/>
    <property type="project" value="UniProtKB-KW"/>
</dbReference>
<evidence type="ECO:0000256" key="8">
    <source>
        <dbReference type="ARBA" id="ARBA00022842"/>
    </source>
</evidence>
<gene>
    <name evidence="11" type="ORF">E4665_17550</name>
</gene>
<evidence type="ECO:0000313" key="11">
    <source>
        <dbReference type="EMBL" id="TGA95767.1"/>
    </source>
</evidence>
<dbReference type="OrthoDB" id="9778595at2"/>
<evidence type="ECO:0000256" key="4">
    <source>
        <dbReference type="ARBA" id="ARBA00022630"/>
    </source>
</evidence>
<sequence length="175" mass="19716">MAVFRSRAMNTEILNSGLSASDCKNVFDWFQAVEARFSRFLPESELSRINSHAGDATRLSEPFAELLFEALRYTEETGGLFHPFLGSVINHLGYNQSFEKIYSSEIPVLHFLENESKQAEPVQFDLERRILKISKKELLDFGGIAKGWGVQKITLDLIRKKRTSGLVDAGGDLMA</sequence>
<keyword evidence="12" id="KW-1185">Reference proteome</keyword>
<comment type="catalytic activity">
    <reaction evidence="10">
        <text>L-threonyl-[protein] + FAD = FMN-L-threonyl-[protein] + AMP + H(+)</text>
        <dbReference type="Rhea" id="RHEA:36847"/>
        <dbReference type="Rhea" id="RHEA-COMP:11060"/>
        <dbReference type="Rhea" id="RHEA-COMP:11061"/>
        <dbReference type="ChEBI" id="CHEBI:15378"/>
        <dbReference type="ChEBI" id="CHEBI:30013"/>
        <dbReference type="ChEBI" id="CHEBI:57692"/>
        <dbReference type="ChEBI" id="CHEBI:74257"/>
        <dbReference type="ChEBI" id="CHEBI:456215"/>
        <dbReference type="EC" id="2.7.1.180"/>
    </reaction>
</comment>
<keyword evidence="4" id="KW-0285">Flavoprotein</keyword>
<keyword evidence="5 11" id="KW-0808">Transferase</keyword>
<dbReference type="Gene3D" id="3.10.520.10">
    <property type="entry name" value="ApbE-like domains"/>
    <property type="match status" value="1"/>
</dbReference>
<organism evidence="11 12">
    <name type="scientific">Sporolactobacillus shoreae</name>
    <dbReference type="NCBI Taxonomy" id="1465501"/>
    <lineage>
        <taxon>Bacteria</taxon>
        <taxon>Bacillati</taxon>
        <taxon>Bacillota</taxon>
        <taxon>Bacilli</taxon>
        <taxon>Bacillales</taxon>
        <taxon>Sporolactobacillaceae</taxon>
        <taxon>Sporolactobacillus</taxon>
    </lineage>
</organism>
<evidence type="ECO:0000256" key="7">
    <source>
        <dbReference type="ARBA" id="ARBA00022827"/>
    </source>
</evidence>
<comment type="cofactor">
    <cofactor evidence="1">
        <name>Mg(2+)</name>
        <dbReference type="ChEBI" id="CHEBI:18420"/>
    </cofactor>
</comment>
<protein>
    <recommendedName>
        <fullName evidence="3">FAD:protein FMN transferase</fullName>
        <ecNumber evidence="2">2.7.1.180</ecNumber>
    </recommendedName>
    <alternativeName>
        <fullName evidence="9">Flavin transferase</fullName>
    </alternativeName>
</protein>
<dbReference type="EC" id="2.7.1.180" evidence="2"/>
<dbReference type="InterPro" id="IPR024932">
    <property type="entry name" value="ApbE"/>
</dbReference>
<keyword evidence="8" id="KW-0460">Magnesium</keyword>
<dbReference type="Pfam" id="PF02424">
    <property type="entry name" value="ApbE"/>
    <property type="match status" value="1"/>
</dbReference>
<evidence type="ECO:0000256" key="1">
    <source>
        <dbReference type="ARBA" id="ARBA00001946"/>
    </source>
</evidence>
<evidence type="ECO:0000256" key="2">
    <source>
        <dbReference type="ARBA" id="ARBA00011955"/>
    </source>
</evidence>
<name>A0A4Z0GIR1_9BACL</name>
<evidence type="ECO:0000256" key="5">
    <source>
        <dbReference type="ARBA" id="ARBA00022679"/>
    </source>
</evidence>
<dbReference type="AlphaFoldDB" id="A0A4Z0GIR1"/>
<keyword evidence="6" id="KW-0479">Metal-binding</keyword>
<dbReference type="PANTHER" id="PTHR30040">
    <property type="entry name" value="THIAMINE BIOSYNTHESIS LIPOPROTEIN APBE"/>
    <property type="match status" value="1"/>
</dbReference>
<evidence type="ECO:0000256" key="9">
    <source>
        <dbReference type="ARBA" id="ARBA00031306"/>
    </source>
</evidence>
<dbReference type="Proteomes" id="UP000298347">
    <property type="component" value="Unassembled WGS sequence"/>
</dbReference>
<evidence type="ECO:0000256" key="10">
    <source>
        <dbReference type="ARBA" id="ARBA00048540"/>
    </source>
</evidence>
<evidence type="ECO:0000313" key="12">
    <source>
        <dbReference type="Proteomes" id="UP000298347"/>
    </source>
</evidence>
<proteinExistence type="predicted"/>
<comment type="caution">
    <text evidence="11">The sequence shown here is derived from an EMBL/GenBank/DDBJ whole genome shotgun (WGS) entry which is preliminary data.</text>
</comment>
<evidence type="ECO:0000256" key="6">
    <source>
        <dbReference type="ARBA" id="ARBA00022723"/>
    </source>
</evidence>
<keyword evidence="7" id="KW-0274">FAD</keyword>
<dbReference type="GO" id="GO:0046872">
    <property type="term" value="F:metal ion binding"/>
    <property type="evidence" value="ECO:0007669"/>
    <property type="project" value="UniProtKB-KW"/>
</dbReference>